<dbReference type="PANTHER" id="PTHR32552:SF89">
    <property type="entry name" value="CATECHOLATE SIDEROPHORE RECEPTOR FIU"/>
    <property type="match status" value="1"/>
</dbReference>
<evidence type="ECO:0000256" key="4">
    <source>
        <dbReference type="ARBA" id="ARBA00022452"/>
    </source>
</evidence>
<keyword evidence="7 16" id="KW-0732">Signal</keyword>
<name>A0A2J5PDX1_9ENTR</name>
<evidence type="ECO:0000259" key="17">
    <source>
        <dbReference type="Pfam" id="PF07715"/>
    </source>
</evidence>
<dbReference type="InterPro" id="IPR036942">
    <property type="entry name" value="Beta-barrel_TonB_sf"/>
</dbReference>
<dbReference type="InterPro" id="IPR039426">
    <property type="entry name" value="TonB-dep_rcpt-like"/>
</dbReference>
<keyword evidence="9" id="KW-0406">Ion transport</keyword>
<evidence type="ECO:0000256" key="6">
    <source>
        <dbReference type="ARBA" id="ARBA00022692"/>
    </source>
</evidence>
<evidence type="ECO:0000256" key="16">
    <source>
        <dbReference type="SAM" id="SignalP"/>
    </source>
</evidence>
<dbReference type="PROSITE" id="PS52016">
    <property type="entry name" value="TONB_DEPENDENT_REC_3"/>
    <property type="match status" value="1"/>
</dbReference>
<dbReference type="SUPFAM" id="SSF56935">
    <property type="entry name" value="Porins"/>
    <property type="match status" value="1"/>
</dbReference>
<evidence type="ECO:0000256" key="3">
    <source>
        <dbReference type="ARBA" id="ARBA00022448"/>
    </source>
</evidence>
<comment type="similarity">
    <text evidence="2 14">Belongs to the TonB-dependent receptor family.</text>
</comment>
<evidence type="ECO:0000256" key="12">
    <source>
        <dbReference type="ARBA" id="ARBA00023170"/>
    </source>
</evidence>
<keyword evidence="4 14" id="KW-1134">Transmembrane beta strand</keyword>
<evidence type="ECO:0000313" key="19">
    <source>
        <dbReference type="Proteomes" id="UP000234667"/>
    </source>
</evidence>
<dbReference type="AlphaFoldDB" id="A0A2J5PDX1"/>
<dbReference type="EMBL" id="PIDR01001066">
    <property type="protein sequence ID" value="PLO64246.1"/>
    <property type="molecule type" value="Genomic_DNA"/>
</dbReference>
<sequence length="320" mass="33912">MEKNNNLPFSSFHSLTLFTGLCLSLSPTGQLLAADSTEKNSGETLVVEAQTPSLYAPTRSADPKFSRPIADTTRTVSVVSEQVMKDQGVTNLTDALKNVPGVGAFFAGENGNSTTGDAIYMRGADTSNSIYVDGIRDIGSVSRDTFNTEQIEVIKGPSGSDYGRSAPTGSINMISKQPRLDSGIDASASAGSAWFRRGTLDINEAIGETSAVRLNLMGEKTHDAGRDKVKNERYGVAPSAAFGLGTENRLYLNYLHVTQHNTPDGGIPTIGLPGYSAPGASTSALNHSGKVATSNFYGTDSDYDDSTTDTVTMRFEHDLS</sequence>
<keyword evidence="3 14" id="KW-0813">Transport</keyword>
<dbReference type="PROSITE" id="PS00430">
    <property type="entry name" value="TONB_DEPENDENT_REC_1"/>
    <property type="match status" value="1"/>
</dbReference>
<dbReference type="FunFam" id="2.170.130.10:FF:000001">
    <property type="entry name" value="Catecholate siderophore TonB-dependent receptor"/>
    <property type="match status" value="1"/>
</dbReference>
<evidence type="ECO:0000256" key="14">
    <source>
        <dbReference type="PROSITE-ProRule" id="PRU01360"/>
    </source>
</evidence>
<dbReference type="Gene3D" id="2.170.130.10">
    <property type="entry name" value="TonB-dependent receptor, plug domain"/>
    <property type="match status" value="1"/>
</dbReference>
<keyword evidence="6 14" id="KW-0812">Transmembrane</keyword>
<keyword evidence="11 14" id="KW-0472">Membrane</keyword>
<keyword evidence="8" id="KW-0408">Iron</keyword>
<accession>A0A2J5PDX1</accession>
<dbReference type="GO" id="GO:0015344">
    <property type="term" value="F:siderophore uptake transmembrane transporter activity"/>
    <property type="evidence" value="ECO:0007669"/>
    <property type="project" value="TreeGrafter"/>
</dbReference>
<feature type="signal peptide" evidence="16">
    <location>
        <begin position="1"/>
        <end position="33"/>
    </location>
</feature>
<comment type="caution">
    <text evidence="18">The sequence shown here is derived from an EMBL/GenBank/DDBJ whole genome shotgun (WGS) entry which is preliminary data.</text>
</comment>
<feature type="domain" description="TonB-dependent receptor plug" evidence="17">
    <location>
        <begin position="69"/>
        <end position="169"/>
    </location>
</feature>
<evidence type="ECO:0000256" key="10">
    <source>
        <dbReference type="ARBA" id="ARBA00023077"/>
    </source>
</evidence>
<feature type="non-terminal residue" evidence="18">
    <location>
        <position position="320"/>
    </location>
</feature>
<evidence type="ECO:0000256" key="2">
    <source>
        <dbReference type="ARBA" id="ARBA00009810"/>
    </source>
</evidence>
<evidence type="ECO:0000256" key="15">
    <source>
        <dbReference type="PROSITE-ProRule" id="PRU10143"/>
    </source>
</evidence>
<dbReference type="Gene3D" id="2.40.170.20">
    <property type="entry name" value="TonB-dependent receptor, beta-barrel domain"/>
    <property type="match status" value="1"/>
</dbReference>
<gene>
    <name evidence="18" type="ORF">CWN49_25885</name>
</gene>
<evidence type="ECO:0000256" key="7">
    <source>
        <dbReference type="ARBA" id="ARBA00022729"/>
    </source>
</evidence>
<keyword evidence="5" id="KW-0410">Iron transport</keyword>
<dbReference type="GO" id="GO:0009279">
    <property type="term" value="C:cell outer membrane"/>
    <property type="evidence" value="ECO:0007669"/>
    <property type="project" value="UniProtKB-SubCell"/>
</dbReference>
<dbReference type="InterPro" id="IPR037066">
    <property type="entry name" value="Plug_dom_sf"/>
</dbReference>
<evidence type="ECO:0000256" key="5">
    <source>
        <dbReference type="ARBA" id="ARBA00022496"/>
    </source>
</evidence>
<organism evidence="18 19">
    <name type="scientific">Klebsiella michiganensis</name>
    <dbReference type="NCBI Taxonomy" id="1134687"/>
    <lineage>
        <taxon>Bacteria</taxon>
        <taxon>Pseudomonadati</taxon>
        <taxon>Pseudomonadota</taxon>
        <taxon>Gammaproteobacteria</taxon>
        <taxon>Enterobacterales</taxon>
        <taxon>Enterobacteriaceae</taxon>
        <taxon>Klebsiella/Raoultella group</taxon>
        <taxon>Klebsiella</taxon>
    </lineage>
</organism>
<dbReference type="GO" id="GO:0015891">
    <property type="term" value="P:siderophore transport"/>
    <property type="evidence" value="ECO:0007669"/>
    <property type="project" value="UniProtKB-ARBA"/>
</dbReference>
<keyword evidence="10 15" id="KW-0798">TonB box</keyword>
<protein>
    <submittedName>
        <fullName evidence="18">TonB-dependent siderophore receptor</fullName>
    </submittedName>
</protein>
<keyword evidence="13 14" id="KW-0998">Cell outer membrane</keyword>
<comment type="subcellular location">
    <subcellularLocation>
        <location evidence="1 14">Cell outer membrane</location>
        <topology evidence="1 14">Multi-pass membrane protein</topology>
    </subcellularLocation>
</comment>
<evidence type="ECO:0000256" key="8">
    <source>
        <dbReference type="ARBA" id="ARBA00023004"/>
    </source>
</evidence>
<dbReference type="InterPro" id="IPR012910">
    <property type="entry name" value="Plug_dom"/>
</dbReference>
<evidence type="ECO:0000256" key="1">
    <source>
        <dbReference type="ARBA" id="ARBA00004571"/>
    </source>
</evidence>
<evidence type="ECO:0000313" key="18">
    <source>
        <dbReference type="EMBL" id="PLO64246.1"/>
    </source>
</evidence>
<dbReference type="Proteomes" id="UP000234667">
    <property type="component" value="Unassembled WGS sequence"/>
</dbReference>
<evidence type="ECO:0000256" key="11">
    <source>
        <dbReference type="ARBA" id="ARBA00023136"/>
    </source>
</evidence>
<dbReference type="Pfam" id="PF07715">
    <property type="entry name" value="Plug"/>
    <property type="match status" value="1"/>
</dbReference>
<dbReference type="PANTHER" id="PTHR32552">
    <property type="entry name" value="FERRICHROME IRON RECEPTOR-RELATED"/>
    <property type="match status" value="1"/>
</dbReference>
<reference evidence="18 19" key="2">
    <citation type="submission" date="2018-01" db="EMBL/GenBank/DDBJ databases">
        <title>Genomic study of Klebsiella pneumoniae.</title>
        <authorList>
            <person name="Yang Y."/>
            <person name="Bicalho R."/>
        </authorList>
    </citation>
    <scope>NUCLEOTIDE SEQUENCE [LARGE SCALE GENOMIC DNA]</scope>
    <source>
        <strain evidence="18 19">A10</strain>
    </source>
</reference>
<evidence type="ECO:0000256" key="13">
    <source>
        <dbReference type="ARBA" id="ARBA00023237"/>
    </source>
</evidence>
<proteinExistence type="inferred from homology"/>
<evidence type="ECO:0000256" key="9">
    <source>
        <dbReference type="ARBA" id="ARBA00023065"/>
    </source>
</evidence>
<reference evidence="18 19" key="1">
    <citation type="submission" date="2017-11" db="EMBL/GenBank/DDBJ databases">
        <authorList>
            <person name="Han C.G."/>
        </authorList>
    </citation>
    <scope>NUCLEOTIDE SEQUENCE [LARGE SCALE GENOMIC DNA]</scope>
    <source>
        <strain evidence="18 19">A10</strain>
    </source>
</reference>
<feature type="chain" id="PRO_5014448338" evidence="16">
    <location>
        <begin position="34"/>
        <end position="320"/>
    </location>
</feature>
<keyword evidence="12 18" id="KW-0675">Receptor</keyword>
<dbReference type="InterPro" id="IPR010916">
    <property type="entry name" value="TonB_box_CS"/>
</dbReference>
<feature type="short sequence motif" description="TonB box" evidence="15">
    <location>
        <begin position="44"/>
        <end position="50"/>
    </location>
</feature>